<dbReference type="EC" id="2.3.1.-" evidence="2"/>
<dbReference type="InterPro" id="IPR016181">
    <property type="entry name" value="Acyl_CoA_acyltransferase"/>
</dbReference>
<feature type="domain" description="N-acetyltransferase" evidence="1">
    <location>
        <begin position="1"/>
        <end position="67"/>
    </location>
</feature>
<evidence type="ECO:0000259" key="1">
    <source>
        <dbReference type="PROSITE" id="PS51186"/>
    </source>
</evidence>
<dbReference type="InterPro" id="IPR000182">
    <property type="entry name" value="GNAT_dom"/>
</dbReference>
<dbReference type="RefSeq" id="WP_243145343.1">
    <property type="nucleotide sequence ID" value="NZ_UICR01000001.1"/>
</dbReference>
<dbReference type="GeneID" id="71454630"/>
<proteinExistence type="predicted"/>
<reference evidence="3 4" key="1">
    <citation type="submission" date="2018-06" db="EMBL/GenBank/DDBJ databases">
        <authorList>
            <consortium name="IHU Genomes"/>
        </authorList>
    </citation>
    <scope>NUCLEOTIDE SEQUENCE [LARGE SCALE GENOMIC DNA]</scope>
    <source>
        <strain evidence="3 4">NEC25</strain>
    </source>
</reference>
<evidence type="ECO:0000313" key="4">
    <source>
        <dbReference type="Proteomes" id="UP000431451"/>
    </source>
</evidence>
<dbReference type="Gene3D" id="3.40.630.30">
    <property type="match status" value="1"/>
</dbReference>
<dbReference type="EMBL" id="UWJD01000001">
    <property type="protein sequence ID" value="VCT83288.1"/>
    <property type="molecule type" value="Genomic_DNA"/>
</dbReference>
<dbReference type="GO" id="GO:0016747">
    <property type="term" value="F:acyltransferase activity, transferring groups other than amino-acyl groups"/>
    <property type="evidence" value="ECO:0007669"/>
    <property type="project" value="InterPro"/>
</dbReference>
<dbReference type="AlphaFoldDB" id="A0A653AN89"/>
<accession>A0A653AN89</accession>
<organism evidence="3 4">
    <name type="scientific">Clostridium neonatale</name>
    <dbReference type="NCBI Taxonomy" id="137838"/>
    <lineage>
        <taxon>Bacteria</taxon>
        <taxon>Bacillati</taxon>
        <taxon>Bacillota</taxon>
        <taxon>Clostridia</taxon>
        <taxon>Eubacteriales</taxon>
        <taxon>Clostridiaceae</taxon>
        <taxon>Clostridium</taxon>
    </lineage>
</organism>
<keyword evidence="2" id="KW-0808">Transferase</keyword>
<protein>
    <submittedName>
        <fullName evidence="2">N-acetyltransferase, GNAT domain</fullName>
        <ecNumber evidence="2">2.3.1.-</ecNumber>
    </submittedName>
</protein>
<reference evidence="2" key="2">
    <citation type="submission" date="2021-10" db="EMBL/GenBank/DDBJ databases">
        <authorList>
            <person name="Mesa V."/>
        </authorList>
    </citation>
    <scope>NUCLEOTIDE SEQUENCE</scope>
    <source>
        <strain evidence="2">CC3_PB</strain>
    </source>
</reference>
<dbReference type="Proteomes" id="UP000789738">
    <property type="component" value="Unassembled WGS sequence"/>
</dbReference>
<evidence type="ECO:0000313" key="3">
    <source>
        <dbReference type="EMBL" id="VCT83288.1"/>
    </source>
</evidence>
<gene>
    <name evidence="2" type="ORF">CNEO_44819</name>
    <name evidence="3" type="ORF">CNEONATNEC25_00883</name>
</gene>
<sequence length="67" mass="7846">MFVSELYRGERLSEGLIRVAINYAKKIGFNEVYIVSGEIGLYEKYGFVKIDEKYHNGSMEQIFVKKF</sequence>
<dbReference type="SUPFAM" id="SSF55729">
    <property type="entry name" value="Acyl-CoA N-acyltransferases (Nat)"/>
    <property type="match status" value="1"/>
</dbReference>
<keyword evidence="2" id="KW-0012">Acyltransferase</keyword>
<dbReference type="PROSITE" id="PS51186">
    <property type="entry name" value="GNAT"/>
    <property type="match status" value="1"/>
</dbReference>
<dbReference type="EMBL" id="CAKJVE010000004">
    <property type="protein sequence ID" value="CAG9710512.1"/>
    <property type="molecule type" value="Genomic_DNA"/>
</dbReference>
<evidence type="ECO:0000313" key="2">
    <source>
        <dbReference type="EMBL" id="CAG9710512.1"/>
    </source>
</evidence>
<name>A0A653AN89_9CLOT</name>
<dbReference type="Proteomes" id="UP000431451">
    <property type="component" value="Unassembled WGS sequence"/>
</dbReference>